<reference evidence="1" key="1">
    <citation type="submission" date="2023-04" db="EMBL/GenBank/DDBJ databases">
        <authorList>
            <person name="Vijverberg K."/>
            <person name="Xiong W."/>
            <person name="Schranz E."/>
        </authorList>
    </citation>
    <scope>NUCLEOTIDE SEQUENCE</scope>
</reference>
<dbReference type="PANTHER" id="PTHR34835">
    <property type="entry name" value="OS07G0283600 PROTEIN-RELATED"/>
    <property type="match status" value="1"/>
</dbReference>
<protein>
    <submittedName>
        <fullName evidence="1">Uncharacterized protein</fullName>
    </submittedName>
</protein>
<dbReference type="Proteomes" id="UP001177003">
    <property type="component" value="Chromosome 8"/>
</dbReference>
<gene>
    <name evidence="1" type="ORF">LSALG_LOCUS38307</name>
</gene>
<dbReference type="AlphaFoldDB" id="A0AA35ZVF8"/>
<evidence type="ECO:0000313" key="1">
    <source>
        <dbReference type="EMBL" id="CAI9299610.1"/>
    </source>
</evidence>
<accession>A0AA35ZVF8</accession>
<name>A0AA35ZVF8_LACSI</name>
<proteinExistence type="predicted"/>
<dbReference type="PANTHER" id="PTHR34835:SF90">
    <property type="entry name" value="AMINOTRANSFERASE-LIKE PLANT MOBILE DOMAIN-CONTAINING PROTEIN"/>
    <property type="match status" value="1"/>
</dbReference>
<organism evidence="1 2">
    <name type="scientific">Lactuca saligna</name>
    <name type="common">Willowleaf lettuce</name>
    <dbReference type="NCBI Taxonomy" id="75948"/>
    <lineage>
        <taxon>Eukaryota</taxon>
        <taxon>Viridiplantae</taxon>
        <taxon>Streptophyta</taxon>
        <taxon>Embryophyta</taxon>
        <taxon>Tracheophyta</taxon>
        <taxon>Spermatophyta</taxon>
        <taxon>Magnoliopsida</taxon>
        <taxon>eudicotyledons</taxon>
        <taxon>Gunneridae</taxon>
        <taxon>Pentapetalae</taxon>
        <taxon>asterids</taxon>
        <taxon>campanulids</taxon>
        <taxon>Asterales</taxon>
        <taxon>Asteraceae</taxon>
        <taxon>Cichorioideae</taxon>
        <taxon>Cichorieae</taxon>
        <taxon>Lactucinae</taxon>
        <taxon>Lactuca</taxon>
    </lineage>
</organism>
<keyword evidence="2" id="KW-1185">Reference proteome</keyword>
<sequence>MGIININSLKVTPAKDKTVDLCSVQFKSENDIRPKGVQRAIKRLKDVGLLFKVNFLVLICNTLGQSKSMGTCDVSMLSRVLEDLDLSDIDWCSYVLECLKNTKHAWNSISDTSYYVGPIVLLMLIYLEHVSCDAVTIDRGRPVICFWDVETICLHEEYEIRNGGIGSGELQDPYIPRDDNAENVNSEYLSTIESTLNKLVEDNHMLASKLVEAIERNPLVCHFNE</sequence>
<dbReference type="EMBL" id="OX465084">
    <property type="protein sequence ID" value="CAI9299610.1"/>
    <property type="molecule type" value="Genomic_DNA"/>
</dbReference>
<evidence type="ECO:0000313" key="2">
    <source>
        <dbReference type="Proteomes" id="UP001177003"/>
    </source>
</evidence>